<sequence length="164" mass="17444">MARLAMSHARVDRRAPVTSRVVSRVYRSGLLWATIVGLLVTLVMTVIVRPRVPSAFSGLAGTVVAVAFLACGRGVHLLNRSGSWLLAVGLFVIQVSVLGGLGALVSEYRTGLIPLPCTSAMIGSLLAWTVGVVLAGWQPQRIYEDPEDHDPANAECRQADGGLR</sequence>
<feature type="transmembrane region" description="Helical" evidence="1">
    <location>
        <begin position="111"/>
        <end position="137"/>
    </location>
</feature>
<keyword evidence="1" id="KW-0812">Transmembrane</keyword>
<keyword evidence="1" id="KW-0472">Membrane</keyword>
<dbReference type="EMBL" id="CP031442">
    <property type="protein sequence ID" value="AXM05931.1"/>
    <property type="molecule type" value="Genomic_DNA"/>
</dbReference>
<name>A0A2B7II08_CUTAC</name>
<evidence type="ECO:0000313" key="4">
    <source>
        <dbReference type="Proteomes" id="UP000226191"/>
    </source>
</evidence>
<organism evidence="3 4">
    <name type="scientific">Cutibacterium acnes</name>
    <name type="common">Propionibacterium acnes</name>
    <dbReference type="NCBI Taxonomy" id="1747"/>
    <lineage>
        <taxon>Bacteria</taxon>
        <taxon>Bacillati</taxon>
        <taxon>Actinomycetota</taxon>
        <taxon>Actinomycetes</taxon>
        <taxon>Propionibacteriales</taxon>
        <taxon>Propionibacteriaceae</taxon>
        <taxon>Cutibacterium</taxon>
    </lineage>
</organism>
<protein>
    <submittedName>
        <fullName evidence="3">Cyanate permease</fullName>
    </submittedName>
</protein>
<dbReference type="EMBL" id="MVCE01000001">
    <property type="protein sequence ID" value="PGF36706.1"/>
    <property type="molecule type" value="Genomic_DNA"/>
</dbReference>
<evidence type="ECO:0000313" key="5">
    <source>
        <dbReference type="Proteomes" id="UP000256621"/>
    </source>
</evidence>
<proteinExistence type="predicted"/>
<dbReference type="OrthoDB" id="3712236at2"/>
<reference evidence="3 4" key="1">
    <citation type="submission" date="2017-02" db="EMBL/GenBank/DDBJ databases">
        <title>Prevalence of linear plasmids in Cutibacterium acnes isolates obtained from cancerous prostatic tissue.</title>
        <authorList>
            <person name="Davidsson S."/>
            <person name="Bruggemann H."/>
        </authorList>
    </citation>
    <scope>NUCLEOTIDE SEQUENCE [LARGE SCALE GENOMIC DNA]</scope>
    <source>
        <strain evidence="3 4">11-78</strain>
    </source>
</reference>
<dbReference type="AlphaFoldDB" id="A0A2B7II08"/>
<gene>
    <name evidence="3" type="ORF">B1B09_03615</name>
    <name evidence="2" type="ORF">DXN06_01250</name>
</gene>
<evidence type="ECO:0000256" key="1">
    <source>
        <dbReference type="SAM" id="Phobius"/>
    </source>
</evidence>
<feature type="transmembrane region" description="Helical" evidence="1">
    <location>
        <begin position="54"/>
        <end position="72"/>
    </location>
</feature>
<accession>A0A2B7II08</accession>
<evidence type="ECO:0000313" key="3">
    <source>
        <dbReference type="EMBL" id="PGF36706.1"/>
    </source>
</evidence>
<dbReference type="Proteomes" id="UP000226191">
    <property type="component" value="Unassembled WGS sequence"/>
</dbReference>
<dbReference type="Proteomes" id="UP000256621">
    <property type="component" value="Chromosome"/>
</dbReference>
<evidence type="ECO:0000313" key="2">
    <source>
        <dbReference type="EMBL" id="AXM05931.1"/>
    </source>
</evidence>
<dbReference type="RefSeq" id="WP_002522381.1">
    <property type="nucleotide sequence ID" value="NZ_AP022844.1"/>
</dbReference>
<reference evidence="2 5" key="2">
    <citation type="submission" date="2018-08" db="EMBL/GenBank/DDBJ databases">
        <title>Genome sequencing of Cutibacterium acnes KCOM 1315.</title>
        <authorList>
            <person name="Kook J.-K."/>
            <person name="Park S.-N."/>
            <person name="Lim Y.K."/>
        </authorList>
    </citation>
    <scope>NUCLEOTIDE SEQUENCE [LARGE SCALE GENOMIC DNA]</scope>
    <source>
        <strain evidence="2 5">KCOM 1315</strain>
    </source>
</reference>
<dbReference type="GeneID" id="92857217"/>
<keyword evidence="1" id="KW-1133">Transmembrane helix</keyword>
<feature type="transmembrane region" description="Helical" evidence="1">
    <location>
        <begin position="84"/>
        <end position="105"/>
    </location>
</feature>
<feature type="transmembrane region" description="Helical" evidence="1">
    <location>
        <begin position="29"/>
        <end position="48"/>
    </location>
</feature>